<dbReference type="STRING" id="1227498.C492_13671"/>
<protein>
    <submittedName>
        <fullName evidence="2">Cupin 2 conserved barrel domain protein</fullName>
    </submittedName>
</protein>
<dbReference type="InterPro" id="IPR011051">
    <property type="entry name" value="RmlC_Cupin_sf"/>
</dbReference>
<organism evidence="2 3">
    <name type="scientific">Natronococcus jeotgali DSM 18795</name>
    <dbReference type="NCBI Taxonomy" id="1227498"/>
    <lineage>
        <taxon>Archaea</taxon>
        <taxon>Methanobacteriati</taxon>
        <taxon>Methanobacteriota</taxon>
        <taxon>Stenosarchaea group</taxon>
        <taxon>Halobacteria</taxon>
        <taxon>Halobacteriales</taxon>
        <taxon>Natrialbaceae</taxon>
        <taxon>Natronococcus</taxon>
    </lineage>
</organism>
<evidence type="ECO:0000259" key="1">
    <source>
        <dbReference type="Pfam" id="PF07883"/>
    </source>
</evidence>
<name>L9X7E4_9EURY</name>
<dbReference type="EMBL" id="AOIA01000119">
    <property type="protein sequence ID" value="ELY57366.1"/>
    <property type="molecule type" value="Genomic_DNA"/>
</dbReference>
<feature type="domain" description="Cupin type-2" evidence="1">
    <location>
        <begin position="30"/>
        <end position="87"/>
    </location>
</feature>
<dbReference type="InterPro" id="IPR014710">
    <property type="entry name" value="RmlC-like_jellyroll"/>
</dbReference>
<proteinExistence type="predicted"/>
<dbReference type="Proteomes" id="UP000011531">
    <property type="component" value="Unassembled WGS sequence"/>
</dbReference>
<evidence type="ECO:0000313" key="3">
    <source>
        <dbReference type="Proteomes" id="UP000011531"/>
    </source>
</evidence>
<dbReference type="Gene3D" id="2.60.120.10">
    <property type="entry name" value="Jelly Rolls"/>
    <property type="match status" value="1"/>
</dbReference>
<reference evidence="2 3" key="1">
    <citation type="journal article" date="2014" name="PLoS Genet.">
        <title>Phylogenetically driven sequencing of extremely halophilic archaea reveals strategies for static and dynamic osmo-response.</title>
        <authorList>
            <person name="Becker E.A."/>
            <person name="Seitzer P.M."/>
            <person name="Tritt A."/>
            <person name="Larsen D."/>
            <person name="Krusor M."/>
            <person name="Yao A.I."/>
            <person name="Wu D."/>
            <person name="Madern D."/>
            <person name="Eisen J.A."/>
            <person name="Darling A.E."/>
            <person name="Facciotti M.T."/>
        </authorList>
    </citation>
    <scope>NUCLEOTIDE SEQUENCE [LARGE SCALE GENOMIC DNA]</scope>
    <source>
        <strain evidence="2 3">DSM 18795</strain>
    </source>
</reference>
<dbReference type="PATRIC" id="fig|1227498.3.peg.2664"/>
<comment type="caution">
    <text evidence="2">The sequence shown here is derived from an EMBL/GenBank/DDBJ whole genome shotgun (WGS) entry which is preliminary data.</text>
</comment>
<dbReference type="OrthoDB" id="199885at2157"/>
<dbReference type="InterPro" id="IPR013096">
    <property type="entry name" value="Cupin_2"/>
</dbReference>
<keyword evidence="3" id="KW-1185">Reference proteome</keyword>
<sequence>MPELTSLSDLEDVPHAEVFDERAPRTVRLQLEADERIPEHRHPDSRIVFHLVSGVLELELDGDGYELEAGDLVRFDGDREVSPHALEESTAVIVFAPKSES</sequence>
<evidence type="ECO:0000313" key="2">
    <source>
        <dbReference type="EMBL" id="ELY57366.1"/>
    </source>
</evidence>
<dbReference type="Pfam" id="PF07883">
    <property type="entry name" value="Cupin_2"/>
    <property type="match status" value="1"/>
</dbReference>
<dbReference type="SUPFAM" id="SSF51182">
    <property type="entry name" value="RmlC-like cupins"/>
    <property type="match status" value="1"/>
</dbReference>
<dbReference type="AlphaFoldDB" id="L9X7E4"/>
<gene>
    <name evidence="2" type="ORF">C492_13671</name>
</gene>
<accession>L9X7E4</accession>
<dbReference type="RefSeq" id="WP_008424328.1">
    <property type="nucleotide sequence ID" value="NZ_AOIA01000119.1"/>
</dbReference>